<comment type="caution">
    <text evidence="2">The sequence shown here is derived from an EMBL/GenBank/DDBJ whole genome shotgun (WGS) entry which is preliminary data.</text>
</comment>
<feature type="compositionally biased region" description="Low complexity" evidence="1">
    <location>
        <begin position="27"/>
        <end position="36"/>
    </location>
</feature>
<evidence type="ECO:0000313" key="2">
    <source>
        <dbReference type="EMBL" id="OKO89581.1"/>
    </source>
</evidence>
<gene>
    <name evidence="2" type="ORF">PENSUB_13647</name>
</gene>
<feature type="compositionally biased region" description="Polar residues" evidence="1">
    <location>
        <begin position="124"/>
        <end position="136"/>
    </location>
</feature>
<evidence type="ECO:0000256" key="1">
    <source>
        <dbReference type="SAM" id="MobiDB-lite"/>
    </source>
</evidence>
<feature type="compositionally biased region" description="Basic and acidic residues" evidence="1">
    <location>
        <begin position="72"/>
        <end position="101"/>
    </location>
</feature>
<feature type="compositionally biased region" description="Basic and acidic residues" evidence="1">
    <location>
        <begin position="140"/>
        <end position="165"/>
    </location>
</feature>
<reference evidence="2 3" key="1">
    <citation type="submission" date="2016-10" db="EMBL/GenBank/DDBJ databases">
        <title>Genome sequence of the ascomycete fungus Penicillium subrubescens.</title>
        <authorList>
            <person name="De Vries R.P."/>
            <person name="Peng M."/>
            <person name="Dilokpimol A."/>
            <person name="Hilden K."/>
            <person name="Makela M.R."/>
            <person name="Grigoriev I."/>
            <person name="Riley R."/>
            <person name="Granchi Z."/>
        </authorList>
    </citation>
    <scope>NUCLEOTIDE SEQUENCE [LARGE SCALE GENOMIC DNA]</scope>
    <source>
        <strain evidence="2 3">CBS 132785</strain>
    </source>
</reference>
<accession>A0A1Q5SNK3</accession>
<dbReference type="AlphaFoldDB" id="A0A1Q5SNK3"/>
<organism evidence="2 3">
    <name type="scientific">Penicillium subrubescens</name>
    <dbReference type="NCBI Taxonomy" id="1316194"/>
    <lineage>
        <taxon>Eukaryota</taxon>
        <taxon>Fungi</taxon>
        <taxon>Dikarya</taxon>
        <taxon>Ascomycota</taxon>
        <taxon>Pezizomycotina</taxon>
        <taxon>Eurotiomycetes</taxon>
        <taxon>Eurotiomycetidae</taxon>
        <taxon>Eurotiales</taxon>
        <taxon>Aspergillaceae</taxon>
        <taxon>Penicillium</taxon>
    </lineage>
</organism>
<dbReference type="Proteomes" id="UP000186955">
    <property type="component" value="Unassembled WGS sequence"/>
</dbReference>
<feature type="region of interest" description="Disordered" evidence="1">
    <location>
        <begin position="27"/>
        <end position="165"/>
    </location>
</feature>
<sequence length="165" mass="18716">MPEAAIFSYYYVLESMHNSVLLQRTTTAVATSSRAPDGPPPPGEGWGGRQPADRPVFPEDDDEGGDPEQGEEDPRQDITEWRRRHAEQARARREQREEQRLVRFNSRGRGRGGPYRTERPGRSAQRQATADNQPTASGEGRQDQGTRRDDMRRGAKKDEKGKEKK</sequence>
<proteinExistence type="predicted"/>
<protein>
    <submittedName>
        <fullName evidence="2">Uncharacterized protein</fullName>
    </submittedName>
</protein>
<evidence type="ECO:0000313" key="3">
    <source>
        <dbReference type="Proteomes" id="UP000186955"/>
    </source>
</evidence>
<dbReference type="EMBL" id="MNBE01000773">
    <property type="protein sequence ID" value="OKO89581.1"/>
    <property type="molecule type" value="Genomic_DNA"/>
</dbReference>
<name>A0A1Q5SNK3_9EURO</name>
<keyword evidence="3" id="KW-1185">Reference proteome</keyword>
<feature type="compositionally biased region" description="Acidic residues" evidence="1">
    <location>
        <begin position="58"/>
        <end position="71"/>
    </location>
</feature>